<dbReference type="EMBL" id="BART01026549">
    <property type="protein sequence ID" value="GAG98208.1"/>
    <property type="molecule type" value="Genomic_DNA"/>
</dbReference>
<evidence type="ECO:0000313" key="1">
    <source>
        <dbReference type="EMBL" id="GAG98208.1"/>
    </source>
</evidence>
<proteinExistence type="predicted"/>
<dbReference type="SUPFAM" id="SSF52317">
    <property type="entry name" value="Class I glutamine amidotransferase-like"/>
    <property type="match status" value="1"/>
</dbReference>
<dbReference type="SMART" id="SM01211">
    <property type="entry name" value="GATase_5"/>
    <property type="match status" value="1"/>
</dbReference>
<dbReference type="PANTHER" id="PTHR10099">
    <property type="entry name" value="PHOSPHORIBOSYLFORMYLGLYCINAMIDINE SYNTHASE"/>
    <property type="match status" value="1"/>
</dbReference>
<protein>
    <recommendedName>
        <fullName evidence="2">Phosphoribosylformylglycinamidine synthase I</fullName>
    </recommendedName>
</protein>
<dbReference type="Pfam" id="PF13507">
    <property type="entry name" value="GATase_5"/>
    <property type="match status" value="1"/>
</dbReference>
<organism evidence="1">
    <name type="scientific">marine sediment metagenome</name>
    <dbReference type="NCBI Taxonomy" id="412755"/>
    <lineage>
        <taxon>unclassified sequences</taxon>
        <taxon>metagenomes</taxon>
        <taxon>ecological metagenomes</taxon>
    </lineage>
</organism>
<feature type="non-terminal residue" evidence="1">
    <location>
        <position position="1"/>
    </location>
</feature>
<dbReference type="AlphaFoldDB" id="X1CPZ0"/>
<comment type="caution">
    <text evidence="1">The sequence shown here is derived from an EMBL/GenBank/DDBJ whole genome shotgun (WGS) entry which is preliminary data.</text>
</comment>
<dbReference type="GO" id="GO:0004642">
    <property type="term" value="F:phosphoribosylformylglycinamidine synthase activity"/>
    <property type="evidence" value="ECO:0007669"/>
    <property type="project" value="TreeGrafter"/>
</dbReference>
<dbReference type="InterPro" id="IPR029062">
    <property type="entry name" value="Class_I_gatase-like"/>
</dbReference>
<dbReference type="Gene3D" id="3.40.50.880">
    <property type="match status" value="1"/>
</dbReference>
<sequence length="149" mass="16645">DLSLNQTVTLTFNDSAKFECRWVYLKTSNKCIWTRGLKKIISLPIAHGEGKFAVKNNQILTKLMKNGQTVFKYVDSQGNESAGYPYNPNGSVKNIAGICNPQGNILGMMPHPERFVTRYQHPRWTRTPSLDLEGDGLAIFKNAVRGVAS</sequence>
<dbReference type="PANTHER" id="PTHR10099:SF1">
    <property type="entry name" value="PHOSPHORIBOSYLFORMYLGLYCINAMIDINE SYNTHASE"/>
    <property type="match status" value="1"/>
</dbReference>
<reference evidence="1" key="1">
    <citation type="journal article" date="2014" name="Front. Microbiol.">
        <title>High frequency of phylogenetically diverse reductive dehalogenase-homologous genes in deep subseafloor sedimentary metagenomes.</title>
        <authorList>
            <person name="Kawai M."/>
            <person name="Futagami T."/>
            <person name="Toyoda A."/>
            <person name="Takaki Y."/>
            <person name="Nishi S."/>
            <person name="Hori S."/>
            <person name="Arai W."/>
            <person name="Tsubouchi T."/>
            <person name="Morono Y."/>
            <person name="Uchiyama I."/>
            <person name="Ito T."/>
            <person name="Fujiyama A."/>
            <person name="Inagaki F."/>
            <person name="Takami H."/>
        </authorList>
    </citation>
    <scope>NUCLEOTIDE SEQUENCE</scope>
    <source>
        <strain evidence="1">Expedition CK06-06</strain>
    </source>
</reference>
<name>X1CPZ0_9ZZZZ</name>
<gene>
    <name evidence="1" type="ORF">S01H4_47316</name>
</gene>
<dbReference type="GO" id="GO:0005737">
    <property type="term" value="C:cytoplasm"/>
    <property type="evidence" value="ECO:0007669"/>
    <property type="project" value="TreeGrafter"/>
</dbReference>
<dbReference type="GO" id="GO:0006164">
    <property type="term" value="P:purine nucleotide biosynthetic process"/>
    <property type="evidence" value="ECO:0007669"/>
    <property type="project" value="TreeGrafter"/>
</dbReference>
<accession>X1CPZ0</accession>
<evidence type="ECO:0008006" key="2">
    <source>
        <dbReference type="Google" id="ProtNLM"/>
    </source>
</evidence>